<dbReference type="Proteomes" id="UP000778578">
    <property type="component" value="Unassembled WGS sequence"/>
</dbReference>
<evidence type="ECO:0000256" key="3">
    <source>
        <dbReference type="ARBA" id="ARBA00012954"/>
    </source>
</evidence>
<protein>
    <recommendedName>
        <fullName evidence="3 7">UDP-glucose 6-dehydrogenase</fullName>
        <ecNumber evidence="3 7">1.1.1.22</ecNumber>
    </recommendedName>
</protein>
<dbReference type="InterPro" id="IPR008927">
    <property type="entry name" value="6-PGluconate_DH-like_C_sf"/>
</dbReference>
<comment type="similarity">
    <text evidence="2 7">Belongs to the UDP-glucose/GDP-mannose dehydrogenase family.</text>
</comment>
<accession>A0ABS7Q199</accession>
<dbReference type="EMBL" id="JAINZZ010000003">
    <property type="protein sequence ID" value="MBY8876908.1"/>
    <property type="molecule type" value="Genomic_DNA"/>
</dbReference>
<evidence type="ECO:0000256" key="5">
    <source>
        <dbReference type="ARBA" id="ARBA00023027"/>
    </source>
</evidence>
<dbReference type="InterPro" id="IPR017476">
    <property type="entry name" value="UDP-Glc/GDP-Man"/>
</dbReference>
<dbReference type="Pfam" id="PF03720">
    <property type="entry name" value="UDPG_MGDP_dh_C"/>
    <property type="match status" value="1"/>
</dbReference>
<evidence type="ECO:0000313" key="9">
    <source>
        <dbReference type="EMBL" id="MBY8876908.1"/>
    </source>
</evidence>
<evidence type="ECO:0000256" key="2">
    <source>
        <dbReference type="ARBA" id="ARBA00006601"/>
    </source>
</evidence>
<dbReference type="SUPFAM" id="SSF52413">
    <property type="entry name" value="UDP-glucose/GDP-mannose dehydrogenase C-terminal domain"/>
    <property type="match status" value="1"/>
</dbReference>
<dbReference type="Pfam" id="PF00984">
    <property type="entry name" value="UDPG_MGDP_dh"/>
    <property type="match status" value="1"/>
</dbReference>
<evidence type="ECO:0000313" key="10">
    <source>
        <dbReference type="Proteomes" id="UP000778578"/>
    </source>
</evidence>
<dbReference type="NCBIfam" id="TIGR03026">
    <property type="entry name" value="NDP-sugDHase"/>
    <property type="match status" value="1"/>
</dbReference>
<dbReference type="SUPFAM" id="SSF51735">
    <property type="entry name" value="NAD(P)-binding Rossmann-fold domains"/>
    <property type="match status" value="1"/>
</dbReference>
<evidence type="ECO:0000259" key="8">
    <source>
        <dbReference type="SMART" id="SM00984"/>
    </source>
</evidence>
<dbReference type="RefSeq" id="WP_222960804.1">
    <property type="nucleotide sequence ID" value="NZ_JAINZZ010000003.1"/>
</dbReference>
<feature type="domain" description="UDP-glucose/GDP-mannose dehydrogenase C-terminal" evidence="8">
    <location>
        <begin position="327"/>
        <end position="428"/>
    </location>
</feature>
<dbReference type="PIRSF" id="PIRSF500134">
    <property type="entry name" value="UDPglc_DH_bac"/>
    <property type="match status" value="1"/>
</dbReference>
<dbReference type="SUPFAM" id="SSF48179">
    <property type="entry name" value="6-phosphogluconate dehydrogenase C-terminal domain-like"/>
    <property type="match status" value="1"/>
</dbReference>
<keyword evidence="10" id="KW-1185">Reference proteome</keyword>
<sequence length="446" mass="47872">MPLKLTVVGLGYLGATHAAAMAELGFEVLGLDIDPAKTDLLATGRTPMFEPGLEELLSRHVAGLEGSSGRLRFTHSWEELADFGDVHFVCVNTPQKHGEYACDMSYVDSAFAMLAPHLRRPALVVGKSTVPVGSAERLAQTLRELAPAGEDAQLAWNPEFLREGFAVQDTLHPDRVVVGVASEHAEALLREVYAGPIAEGTPFVVADYPTAELVKTAANAFLATKISFINAMAEVCEAAGGDVAKLAEAIGYDERIGSKFLRAGIGFGGGCLPKDIRAFMARAGELGADQALTFLREVDSVNMRRRTHMVELAREAVGGGFLGRRIAVLGAAFKPDSDDVRDSPALNVAGQIQLQGGQVTVYDPKGMENAKRLFPTLGYAPTALDAVRGADAVLHLTEWREFRELDPAALAEVAGQRLILDGRNALDPELWRKAGWTFRAMGRPQA</sequence>
<dbReference type="InterPro" id="IPR036291">
    <property type="entry name" value="NAD(P)-bd_dom_sf"/>
</dbReference>
<evidence type="ECO:0000256" key="6">
    <source>
        <dbReference type="ARBA" id="ARBA00047473"/>
    </source>
</evidence>
<dbReference type="Gene3D" id="1.20.5.100">
    <property type="entry name" value="Cytochrome c1, transmembrane anchor, C-terminal"/>
    <property type="match status" value="1"/>
</dbReference>
<evidence type="ECO:0000256" key="7">
    <source>
        <dbReference type="PIRNR" id="PIRNR000124"/>
    </source>
</evidence>
<name>A0ABS7Q199_9ACTN</name>
<dbReference type="InterPro" id="IPR014027">
    <property type="entry name" value="UDP-Glc/GDP-Man_DH_C"/>
</dbReference>
<dbReference type="InterPro" id="IPR001732">
    <property type="entry name" value="UDP-Glc/GDP-Man_DH_N"/>
</dbReference>
<dbReference type="InterPro" id="IPR014026">
    <property type="entry name" value="UDP-Glc/GDP-Man_DH_dimer"/>
</dbReference>
<dbReference type="PANTHER" id="PTHR43750">
    <property type="entry name" value="UDP-GLUCOSE 6-DEHYDROGENASE TUAD"/>
    <property type="match status" value="1"/>
</dbReference>
<dbReference type="EC" id="1.1.1.22" evidence="3 7"/>
<evidence type="ECO:0000256" key="1">
    <source>
        <dbReference type="ARBA" id="ARBA00004701"/>
    </source>
</evidence>
<dbReference type="InterPro" id="IPR028357">
    <property type="entry name" value="UDPglc_DH_bac"/>
</dbReference>
<evidence type="ECO:0000256" key="4">
    <source>
        <dbReference type="ARBA" id="ARBA00023002"/>
    </source>
</evidence>
<organism evidence="9 10">
    <name type="scientific">Actinacidiphila acidipaludis</name>
    <dbReference type="NCBI Taxonomy" id="2873382"/>
    <lineage>
        <taxon>Bacteria</taxon>
        <taxon>Bacillati</taxon>
        <taxon>Actinomycetota</taxon>
        <taxon>Actinomycetes</taxon>
        <taxon>Kitasatosporales</taxon>
        <taxon>Streptomycetaceae</taxon>
        <taxon>Actinacidiphila</taxon>
    </lineage>
</organism>
<comment type="catalytic activity">
    <reaction evidence="6 7">
        <text>UDP-alpha-D-glucose + 2 NAD(+) + H2O = UDP-alpha-D-glucuronate + 2 NADH + 3 H(+)</text>
        <dbReference type="Rhea" id="RHEA:23596"/>
        <dbReference type="ChEBI" id="CHEBI:15377"/>
        <dbReference type="ChEBI" id="CHEBI:15378"/>
        <dbReference type="ChEBI" id="CHEBI:57540"/>
        <dbReference type="ChEBI" id="CHEBI:57945"/>
        <dbReference type="ChEBI" id="CHEBI:58052"/>
        <dbReference type="ChEBI" id="CHEBI:58885"/>
        <dbReference type="EC" id="1.1.1.22"/>
    </reaction>
</comment>
<dbReference type="PANTHER" id="PTHR43750:SF3">
    <property type="entry name" value="UDP-GLUCOSE 6-DEHYDROGENASE TUAD"/>
    <property type="match status" value="1"/>
</dbReference>
<keyword evidence="4 7" id="KW-0560">Oxidoreductase</keyword>
<proteinExistence type="inferred from homology"/>
<dbReference type="SMART" id="SM00984">
    <property type="entry name" value="UDPG_MGDP_dh_C"/>
    <property type="match status" value="1"/>
</dbReference>
<dbReference type="PIRSF" id="PIRSF000124">
    <property type="entry name" value="UDPglc_GDPman_dh"/>
    <property type="match status" value="1"/>
</dbReference>
<keyword evidence="5 7" id="KW-0520">NAD</keyword>
<dbReference type="Pfam" id="PF03721">
    <property type="entry name" value="UDPG_MGDP_dh_N"/>
    <property type="match status" value="1"/>
</dbReference>
<comment type="caution">
    <text evidence="9">The sequence shown here is derived from an EMBL/GenBank/DDBJ whole genome shotgun (WGS) entry which is preliminary data.</text>
</comment>
<dbReference type="InterPro" id="IPR036220">
    <property type="entry name" value="UDP-Glc/GDP-Man_DH_C_sf"/>
</dbReference>
<gene>
    <name evidence="9" type="ORF">K7862_04540</name>
</gene>
<reference evidence="9 10" key="1">
    <citation type="submission" date="2021-08" db="EMBL/GenBank/DDBJ databases">
        <title>WGS of actinomycetes from Thailand.</title>
        <authorList>
            <person name="Thawai C."/>
        </authorList>
    </citation>
    <scope>NUCLEOTIDE SEQUENCE [LARGE SCALE GENOMIC DNA]</scope>
    <source>
        <strain evidence="9 10">PLK6-54</strain>
    </source>
</reference>
<comment type="pathway">
    <text evidence="1">Nucleotide-sugar biosynthesis; UDP-alpha-D-glucuronate biosynthesis; UDP-alpha-D-glucuronate from UDP-alpha-D-glucose: step 1/1.</text>
</comment>
<dbReference type="Gene3D" id="3.40.50.720">
    <property type="entry name" value="NAD(P)-binding Rossmann-like Domain"/>
    <property type="match status" value="2"/>
</dbReference>